<evidence type="ECO:0000256" key="1">
    <source>
        <dbReference type="ARBA" id="ARBA00022729"/>
    </source>
</evidence>
<gene>
    <name evidence="4" type="ORF">MTO99_09395</name>
</gene>
<dbReference type="PROSITE" id="PS51257">
    <property type="entry name" value="PROKAR_LIPOPROTEIN"/>
    <property type="match status" value="1"/>
</dbReference>
<sequence length="200" mass="20382">MKKIIAFAVATLVAASLAACTLPKKADAEPTFPPLPPAAQAEKDNPTPEPAPEPPAPALGTIKNPAPVGVPITSTGFDGTTYDTTAALTVNPANEYIAQTNQFNDAAPAGYHYIVVTLTITNTSADAAKGIRPGTAAYDVSVVDEATGQSFSHTSTVLPNSISGQNEIYSGQTAVGEQAYLVPDTAGALLIASGGVFVRL</sequence>
<dbReference type="InterPro" id="IPR029050">
    <property type="entry name" value="Immunoprotect_excell_Ig-like"/>
</dbReference>
<name>A0ABY4C3N8_9MICO</name>
<organism evidence="4 5">
    <name type="scientific">Agromyces larvae</name>
    <dbReference type="NCBI Taxonomy" id="2929802"/>
    <lineage>
        <taxon>Bacteria</taxon>
        <taxon>Bacillati</taxon>
        <taxon>Actinomycetota</taxon>
        <taxon>Actinomycetes</taxon>
        <taxon>Micrococcales</taxon>
        <taxon>Microbacteriaceae</taxon>
        <taxon>Agromyces</taxon>
    </lineage>
</organism>
<dbReference type="EMBL" id="CP094528">
    <property type="protein sequence ID" value="UOE45934.1"/>
    <property type="molecule type" value="Genomic_DNA"/>
</dbReference>
<protein>
    <recommendedName>
        <fullName evidence="6">DUF4352 domain-containing protein</fullName>
    </recommendedName>
</protein>
<feature type="signal peptide" evidence="3">
    <location>
        <begin position="1"/>
        <end position="18"/>
    </location>
</feature>
<evidence type="ECO:0008006" key="6">
    <source>
        <dbReference type="Google" id="ProtNLM"/>
    </source>
</evidence>
<reference evidence="4 5" key="1">
    <citation type="submission" date="2022-03" db="EMBL/GenBank/DDBJ databases">
        <title>Mucilaginibacter sp. isolated from the gut of Protaetia brevitarsis seulensis larvae.</title>
        <authorList>
            <person name="Won M."/>
            <person name="Kim S.-J."/>
            <person name="Kwon S.-W."/>
        </authorList>
    </citation>
    <scope>NUCLEOTIDE SEQUENCE [LARGE SCALE GENOMIC DNA]</scope>
    <source>
        <strain evidence="4 5">CFWR-12</strain>
    </source>
</reference>
<keyword evidence="5" id="KW-1185">Reference proteome</keyword>
<dbReference type="Gene3D" id="2.60.40.1240">
    <property type="match status" value="1"/>
</dbReference>
<evidence type="ECO:0000256" key="3">
    <source>
        <dbReference type="SAM" id="SignalP"/>
    </source>
</evidence>
<dbReference type="RefSeq" id="WP_243558679.1">
    <property type="nucleotide sequence ID" value="NZ_CP094528.1"/>
</dbReference>
<evidence type="ECO:0000256" key="2">
    <source>
        <dbReference type="SAM" id="MobiDB-lite"/>
    </source>
</evidence>
<accession>A0ABY4C3N8</accession>
<keyword evidence="1 3" id="KW-0732">Signal</keyword>
<evidence type="ECO:0000313" key="5">
    <source>
        <dbReference type="Proteomes" id="UP000832097"/>
    </source>
</evidence>
<feature type="compositionally biased region" description="Pro residues" evidence="2">
    <location>
        <begin position="47"/>
        <end position="57"/>
    </location>
</feature>
<proteinExistence type="predicted"/>
<feature type="region of interest" description="Disordered" evidence="2">
    <location>
        <begin position="26"/>
        <end position="65"/>
    </location>
</feature>
<evidence type="ECO:0000313" key="4">
    <source>
        <dbReference type="EMBL" id="UOE45934.1"/>
    </source>
</evidence>
<dbReference type="Proteomes" id="UP000832097">
    <property type="component" value="Chromosome"/>
</dbReference>
<feature type="chain" id="PRO_5046839745" description="DUF4352 domain-containing protein" evidence="3">
    <location>
        <begin position="19"/>
        <end position="200"/>
    </location>
</feature>